<dbReference type="GO" id="GO:0005829">
    <property type="term" value="C:cytosol"/>
    <property type="evidence" value="ECO:0007669"/>
    <property type="project" value="TreeGrafter"/>
</dbReference>
<dbReference type="CDD" id="cd00090">
    <property type="entry name" value="HTH_ARSR"/>
    <property type="match status" value="1"/>
</dbReference>
<dbReference type="GO" id="GO:0043200">
    <property type="term" value="P:response to amino acid"/>
    <property type="evidence" value="ECO:0007669"/>
    <property type="project" value="TreeGrafter"/>
</dbReference>
<evidence type="ECO:0000256" key="1">
    <source>
        <dbReference type="ARBA" id="ARBA00023015"/>
    </source>
</evidence>
<keyword evidence="6" id="KW-1185">Reference proteome</keyword>
<keyword evidence="1" id="KW-0805">Transcription regulation</keyword>
<dbReference type="GO" id="GO:0006355">
    <property type="term" value="P:regulation of DNA-templated transcription"/>
    <property type="evidence" value="ECO:0007669"/>
    <property type="project" value="UniProtKB-ARBA"/>
</dbReference>
<dbReference type="InterPro" id="IPR019887">
    <property type="entry name" value="Tscrpt_reg_AsnC/Lrp_C"/>
</dbReference>
<keyword evidence="3" id="KW-0804">Transcription</keyword>
<dbReference type="InterPro" id="IPR019888">
    <property type="entry name" value="Tscrpt_reg_AsnC-like"/>
</dbReference>
<evidence type="ECO:0000256" key="3">
    <source>
        <dbReference type="ARBA" id="ARBA00023163"/>
    </source>
</evidence>
<sequence>MKLSTGDIAILEQLQQDSNISQHELAEKVGMSRSSCWRRIREMIDIGLIKKTVAILSRRKLGLEITAYLEVSMTEHNETTKSQFEGHIMNLRQVLQCFSVSGERDYVLLVSTKNMDAYDHFLNTYILTHPAVRSARSTFTLREIKYSTEYNLQ</sequence>
<evidence type="ECO:0000259" key="4">
    <source>
        <dbReference type="PROSITE" id="PS50956"/>
    </source>
</evidence>
<dbReference type="Proteomes" id="UP001268683">
    <property type="component" value="Chromosome"/>
</dbReference>
<evidence type="ECO:0000313" key="6">
    <source>
        <dbReference type="Proteomes" id="UP001268683"/>
    </source>
</evidence>
<dbReference type="InterPro" id="IPR036390">
    <property type="entry name" value="WH_DNA-bd_sf"/>
</dbReference>
<dbReference type="Gene3D" id="3.30.70.920">
    <property type="match status" value="1"/>
</dbReference>
<dbReference type="Gene3D" id="1.10.10.10">
    <property type="entry name" value="Winged helix-like DNA-binding domain superfamily/Winged helix DNA-binding domain"/>
    <property type="match status" value="1"/>
</dbReference>
<keyword evidence="2" id="KW-0238">DNA-binding</keyword>
<dbReference type="GO" id="GO:0043565">
    <property type="term" value="F:sequence-specific DNA binding"/>
    <property type="evidence" value="ECO:0007669"/>
    <property type="project" value="InterPro"/>
</dbReference>
<dbReference type="InterPro" id="IPR036388">
    <property type="entry name" value="WH-like_DNA-bd_sf"/>
</dbReference>
<dbReference type="RefSeq" id="WP_310797872.1">
    <property type="nucleotide sequence ID" value="NZ_CP123872.1"/>
</dbReference>
<dbReference type="SUPFAM" id="SSF46785">
    <property type="entry name" value="Winged helix' DNA-binding domain"/>
    <property type="match status" value="1"/>
</dbReference>
<dbReference type="PRINTS" id="PR00033">
    <property type="entry name" value="HTHASNC"/>
</dbReference>
<dbReference type="AlphaFoldDB" id="A0AA52EGD1"/>
<reference evidence="5" key="1">
    <citation type="submission" date="2023-04" db="EMBL/GenBank/DDBJ databases">
        <title>Complete genome sequence of Temperatibacter marinus.</title>
        <authorList>
            <person name="Rong J.-C."/>
            <person name="Yi M.-L."/>
            <person name="Zhao Q."/>
        </authorList>
    </citation>
    <scope>NUCLEOTIDE SEQUENCE</scope>
    <source>
        <strain evidence="5">NBRC 110045</strain>
    </source>
</reference>
<dbReference type="PROSITE" id="PS50956">
    <property type="entry name" value="HTH_ASNC_2"/>
    <property type="match status" value="1"/>
</dbReference>
<feature type="domain" description="HTH asnC-type" evidence="4">
    <location>
        <begin position="7"/>
        <end position="64"/>
    </location>
</feature>
<gene>
    <name evidence="5" type="ORF">QGN29_10810</name>
</gene>
<dbReference type="SMART" id="SM00344">
    <property type="entry name" value="HTH_ASNC"/>
    <property type="match status" value="1"/>
</dbReference>
<dbReference type="EMBL" id="CP123872">
    <property type="protein sequence ID" value="WND02037.1"/>
    <property type="molecule type" value="Genomic_DNA"/>
</dbReference>
<evidence type="ECO:0000256" key="2">
    <source>
        <dbReference type="ARBA" id="ARBA00023125"/>
    </source>
</evidence>
<evidence type="ECO:0000313" key="5">
    <source>
        <dbReference type="EMBL" id="WND02037.1"/>
    </source>
</evidence>
<dbReference type="InterPro" id="IPR000485">
    <property type="entry name" value="AsnC-type_HTH_dom"/>
</dbReference>
<accession>A0AA52EGD1</accession>
<dbReference type="InterPro" id="IPR011991">
    <property type="entry name" value="ArsR-like_HTH"/>
</dbReference>
<dbReference type="PANTHER" id="PTHR30154">
    <property type="entry name" value="LEUCINE-RESPONSIVE REGULATORY PROTEIN"/>
    <property type="match status" value="1"/>
</dbReference>
<dbReference type="PROSITE" id="PS00519">
    <property type="entry name" value="HTH_ASNC_1"/>
    <property type="match status" value="1"/>
</dbReference>
<dbReference type="PANTHER" id="PTHR30154:SF34">
    <property type="entry name" value="TRANSCRIPTIONAL REGULATOR AZLB"/>
    <property type="match status" value="1"/>
</dbReference>
<dbReference type="InterPro" id="IPR011008">
    <property type="entry name" value="Dimeric_a/b-barrel"/>
</dbReference>
<dbReference type="Pfam" id="PF01037">
    <property type="entry name" value="AsnC_trans_reg"/>
    <property type="match status" value="1"/>
</dbReference>
<dbReference type="KEGG" id="tmk:QGN29_10810"/>
<dbReference type="Pfam" id="PF13412">
    <property type="entry name" value="HTH_24"/>
    <property type="match status" value="1"/>
</dbReference>
<dbReference type="SUPFAM" id="SSF54909">
    <property type="entry name" value="Dimeric alpha+beta barrel"/>
    <property type="match status" value="1"/>
</dbReference>
<organism evidence="5 6">
    <name type="scientific">Temperatibacter marinus</name>
    <dbReference type="NCBI Taxonomy" id="1456591"/>
    <lineage>
        <taxon>Bacteria</taxon>
        <taxon>Pseudomonadati</taxon>
        <taxon>Pseudomonadota</taxon>
        <taxon>Alphaproteobacteria</taxon>
        <taxon>Kordiimonadales</taxon>
        <taxon>Temperatibacteraceae</taxon>
        <taxon>Temperatibacter</taxon>
    </lineage>
</organism>
<name>A0AA52EGD1_9PROT</name>
<proteinExistence type="predicted"/>
<dbReference type="InterPro" id="IPR019885">
    <property type="entry name" value="Tscrpt_reg_HTH_AsnC-type_CS"/>
</dbReference>
<protein>
    <submittedName>
        <fullName evidence="5">Lrp/AsnC family transcriptional regulator</fullName>
    </submittedName>
</protein>